<sequence>MESAYDNLTAGEYKDALIDTITILPMAKVFKAKTIANKIGNIISKDKNKKDVRIKANTNKNSNTNAGKKIKSKYANRQEVINVIENKYGLKTSNQLNKAGHKGIGSNSNVYWAKDNKQIKEIWDDIIEGAEILEDRINPKTGERIPMRKLSDGTILRLRKTSRTGGSAIDIGRKKPNNVIHNKAKEDGDW</sequence>
<feature type="region of interest" description="Disordered" evidence="1">
    <location>
        <begin position="166"/>
        <end position="190"/>
    </location>
</feature>
<reference evidence="3" key="1">
    <citation type="journal article" date="2014" name="Genome Announc.">
        <title>Draft genome sequences of six enterohepatic helicobacter species isolated from humans and one from rhesus macaques.</title>
        <authorList>
            <person name="Shen Z."/>
            <person name="Sheh A."/>
            <person name="Young S.K."/>
            <person name="Abouelliel A."/>
            <person name="Ward D.V."/>
            <person name="Earl A.M."/>
            <person name="Fox J.G."/>
        </authorList>
    </citation>
    <scope>NUCLEOTIDE SEQUENCE [LARGE SCALE GENOMIC DNA]</scope>
    <source>
        <strain evidence="3">MIT 98-5489</strain>
    </source>
</reference>
<dbReference type="AlphaFoldDB" id="C5F055"/>
<proteinExistence type="predicted"/>
<accession>C5F055</accession>
<evidence type="ECO:0000313" key="3">
    <source>
        <dbReference type="Proteomes" id="UP000003953"/>
    </source>
</evidence>
<protein>
    <submittedName>
        <fullName evidence="2">Uncharacterized protein</fullName>
    </submittedName>
</protein>
<dbReference type="HOGENOM" id="CLU_1426206_0_0_7"/>
<evidence type="ECO:0000256" key="1">
    <source>
        <dbReference type="SAM" id="MobiDB-lite"/>
    </source>
</evidence>
<dbReference type="Proteomes" id="UP000003953">
    <property type="component" value="Unassembled WGS sequence"/>
</dbReference>
<evidence type="ECO:0000313" key="2">
    <source>
        <dbReference type="EMBL" id="EEQ63649.1"/>
    </source>
</evidence>
<gene>
    <name evidence="2" type="ORF">HPMG_01106</name>
</gene>
<name>C5F055_9HELI</name>
<keyword evidence="3" id="KW-1185">Reference proteome</keyword>
<dbReference type="EMBL" id="DS990443">
    <property type="protein sequence ID" value="EEQ63649.1"/>
    <property type="molecule type" value="Genomic_DNA"/>
</dbReference>
<organism evidence="2 3">
    <name type="scientific">Helicobacter pullorum MIT 98-5489</name>
    <dbReference type="NCBI Taxonomy" id="537972"/>
    <lineage>
        <taxon>Bacteria</taxon>
        <taxon>Pseudomonadati</taxon>
        <taxon>Campylobacterota</taxon>
        <taxon>Epsilonproteobacteria</taxon>
        <taxon>Campylobacterales</taxon>
        <taxon>Helicobacteraceae</taxon>
        <taxon>Helicobacter</taxon>
    </lineage>
</organism>